<dbReference type="AlphaFoldDB" id="A0A8S9MYQ0"/>
<gene>
    <name evidence="1" type="ORF">F2Q69_00053570</name>
</gene>
<organism evidence="1 2">
    <name type="scientific">Brassica cretica</name>
    <name type="common">Mustard</name>
    <dbReference type="NCBI Taxonomy" id="69181"/>
    <lineage>
        <taxon>Eukaryota</taxon>
        <taxon>Viridiplantae</taxon>
        <taxon>Streptophyta</taxon>
        <taxon>Embryophyta</taxon>
        <taxon>Tracheophyta</taxon>
        <taxon>Spermatophyta</taxon>
        <taxon>Magnoliopsida</taxon>
        <taxon>eudicotyledons</taxon>
        <taxon>Gunneridae</taxon>
        <taxon>Pentapetalae</taxon>
        <taxon>rosids</taxon>
        <taxon>malvids</taxon>
        <taxon>Brassicales</taxon>
        <taxon>Brassicaceae</taxon>
        <taxon>Brassiceae</taxon>
        <taxon>Brassica</taxon>
    </lineage>
</organism>
<reference evidence="1" key="1">
    <citation type="submission" date="2019-12" db="EMBL/GenBank/DDBJ databases">
        <title>Genome sequencing and annotation of Brassica cretica.</title>
        <authorList>
            <person name="Studholme D.J."/>
            <person name="Sarris P."/>
        </authorList>
    </citation>
    <scope>NUCLEOTIDE SEQUENCE</scope>
    <source>
        <strain evidence="1">PFS-109/04</strain>
        <tissue evidence="1">Leaf</tissue>
    </source>
</reference>
<sequence>MNSRLMARVKKSFGGGRTKLRTQEKNKIVMTLARRSQYAVFSGDYITPPSMVKCTSVGEIEEEDGKITVAHPSSIVMTTYFMGLGHYTIVMGNGEEWKRVSFGLEGSALVSCQVFDRRKRGYLPKSSLSLFIGFGDEWWSVTRAPQVSL</sequence>
<proteinExistence type="predicted"/>
<name>A0A8S9MYQ0_BRACR</name>
<evidence type="ECO:0000313" key="2">
    <source>
        <dbReference type="Proteomes" id="UP000712600"/>
    </source>
</evidence>
<dbReference type="Proteomes" id="UP000712600">
    <property type="component" value="Unassembled WGS sequence"/>
</dbReference>
<accession>A0A8S9MYQ0</accession>
<dbReference type="EMBL" id="QGKX02002183">
    <property type="protein sequence ID" value="KAF3488296.1"/>
    <property type="molecule type" value="Genomic_DNA"/>
</dbReference>
<comment type="caution">
    <text evidence="1">The sequence shown here is derived from an EMBL/GenBank/DDBJ whole genome shotgun (WGS) entry which is preliminary data.</text>
</comment>
<protein>
    <submittedName>
        <fullName evidence="1">Uncharacterized protein</fullName>
    </submittedName>
</protein>
<evidence type="ECO:0000313" key="1">
    <source>
        <dbReference type="EMBL" id="KAF3488296.1"/>
    </source>
</evidence>